<reference evidence="3" key="1">
    <citation type="submission" date="2017-09" db="EMBL/GenBank/DDBJ databases">
        <authorList>
            <person name="Varghese N."/>
            <person name="Submissions S."/>
        </authorList>
    </citation>
    <scope>NUCLEOTIDE SEQUENCE [LARGE SCALE GENOMIC DNA]</scope>
    <source>
        <strain evidence="3">MSL47</strain>
    </source>
</reference>
<dbReference type="Pfam" id="PF15611">
    <property type="entry name" value="EH_Signature"/>
    <property type="match status" value="1"/>
</dbReference>
<dbReference type="OrthoDB" id="1724139at2"/>
<dbReference type="AlphaFoldDB" id="A0A285I4L7"/>
<organism evidence="2 3">
    <name type="scientific">Orenia metallireducens</name>
    <dbReference type="NCBI Taxonomy" id="1413210"/>
    <lineage>
        <taxon>Bacteria</taxon>
        <taxon>Bacillati</taxon>
        <taxon>Bacillota</taxon>
        <taxon>Clostridia</taxon>
        <taxon>Halanaerobiales</taxon>
        <taxon>Halobacteroidaceae</taxon>
        <taxon>Orenia</taxon>
    </lineage>
</organism>
<protein>
    <submittedName>
        <fullName evidence="2">EH_Signature domain-containing protein</fullName>
    </submittedName>
</protein>
<evidence type="ECO:0000313" key="3">
    <source>
        <dbReference type="Proteomes" id="UP000219573"/>
    </source>
</evidence>
<evidence type="ECO:0000259" key="1">
    <source>
        <dbReference type="Pfam" id="PF15611"/>
    </source>
</evidence>
<feature type="domain" description="Zorya protein ZorC EH" evidence="1">
    <location>
        <begin position="215"/>
        <end position="305"/>
    </location>
</feature>
<dbReference type="RefSeq" id="WP_097019081.1">
    <property type="nucleotide sequence ID" value="NZ_OBDZ01000029.1"/>
</dbReference>
<accession>A0A285I4L7</accession>
<evidence type="ECO:0000313" key="2">
    <source>
        <dbReference type="EMBL" id="SNY42006.1"/>
    </source>
</evidence>
<keyword evidence="3" id="KW-1185">Reference proteome</keyword>
<gene>
    <name evidence="2" type="ORF">SAMN06265827_12918</name>
</gene>
<dbReference type="Proteomes" id="UP000219573">
    <property type="component" value="Unassembled WGS sequence"/>
</dbReference>
<dbReference type="EMBL" id="OBDZ01000029">
    <property type="protein sequence ID" value="SNY42006.1"/>
    <property type="molecule type" value="Genomic_DNA"/>
</dbReference>
<dbReference type="InterPro" id="IPR028943">
    <property type="entry name" value="ZorC_EH_Signature_dom"/>
</dbReference>
<name>A0A285I4L7_9FIRM</name>
<proteinExistence type="predicted"/>
<sequence>MKKFVFKFTPQKLIDTAEDIKRRFPSTNQLAQERKNKYQQVDLEELLARIRKWKNSEVRSYAGQLKNREVYSLAYNFNQIPEELHEVVKSILVYRFKKSMVKVMWGNFCKNPDNRAITSFFNDTINRVKVIKFSNTPYSLLVRIFSTPDPIDWIIDYIIDLGFSYSKWIEYFQLTEKSQLVQSVIGRLFIKANRRIFEQEDNLLLLKLFSSLRTESFRKSAENYLEIFNVYEFDEELMELFKDRIGDPVENYLSSWNDMSEVARRKARQWFNNKEMKEFFASIDANEEEAQRRFEYWQNYNESIEKVKYIRYRLQLFLVFDKFVVIEFGEKGNAAYIYDKVYFNKHFANYMNDYNSVNNNRLKHKMEKFVGSEDNRIIHRDTTSGYWEQKADNKVKVLLR</sequence>